<accession>Q485T5</accession>
<dbReference type="EMBL" id="CP000083">
    <property type="protein sequence ID" value="AAZ28649.1"/>
    <property type="molecule type" value="Genomic_DNA"/>
</dbReference>
<dbReference type="KEGG" id="cps:CPS_1437"/>
<dbReference type="Proteomes" id="UP000000547">
    <property type="component" value="Chromosome"/>
</dbReference>
<protein>
    <submittedName>
        <fullName evidence="1">Uncharacterized protein</fullName>
    </submittedName>
</protein>
<gene>
    <name evidence="1" type="ordered locus">CPS_1437</name>
</gene>
<evidence type="ECO:0000313" key="2">
    <source>
        <dbReference type="Proteomes" id="UP000000547"/>
    </source>
</evidence>
<dbReference type="HOGENOM" id="CLU_3214869_0_0_6"/>
<organism evidence="1 2">
    <name type="scientific">Colwellia psychrerythraea (strain 34H / ATCC BAA-681)</name>
    <name type="common">Vibrio psychroerythus</name>
    <dbReference type="NCBI Taxonomy" id="167879"/>
    <lineage>
        <taxon>Bacteria</taxon>
        <taxon>Pseudomonadati</taxon>
        <taxon>Pseudomonadota</taxon>
        <taxon>Gammaproteobacteria</taxon>
        <taxon>Alteromonadales</taxon>
        <taxon>Colwelliaceae</taxon>
        <taxon>Colwellia</taxon>
    </lineage>
</organism>
<proteinExistence type="predicted"/>
<evidence type="ECO:0000313" key="1">
    <source>
        <dbReference type="EMBL" id="AAZ28649.1"/>
    </source>
</evidence>
<dbReference type="AlphaFoldDB" id="Q485T5"/>
<reference evidence="1" key="1">
    <citation type="journal article" date="2005" name="Proc. Natl. Acad. Sci. U.S.A.">
        <title>The psychrophilic lifestyle as revealed by the genome sequence of Colwellia psychrerythraea 34H through genomic and proteomic analyses.</title>
        <authorList>
            <person name="Methe B.A."/>
            <person name="Nelson K.E."/>
            <person name="Deming J.W."/>
            <person name="Momen B."/>
            <person name="Melamud E."/>
            <person name="Zhang X."/>
            <person name="Moult J."/>
            <person name="Madupu R."/>
            <person name="Nelson W.C."/>
            <person name="Dodson R.J."/>
            <person name="Brinkac L.M."/>
            <person name="Daugherty S.C."/>
            <person name="Durkin A.S."/>
            <person name="DeBoy R.T."/>
            <person name="Kolonay J.F."/>
            <person name="Sullivan S.A."/>
            <person name="Zhou L."/>
            <person name="Davidsen T.M."/>
            <person name="Wu M."/>
            <person name="Huston A.L."/>
            <person name="Lewis M."/>
            <person name="Weaver B."/>
            <person name="Weidman J.F."/>
            <person name="Khouri H."/>
            <person name="Utterback T.R."/>
            <person name="Feldblyum T.V."/>
            <person name="Fraser C.M."/>
        </authorList>
    </citation>
    <scope>NUCLEOTIDE SEQUENCE [LARGE SCALE GENOMIC DNA]</scope>
    <source>
        <strain evidence="1">34H</strain>
    </source>
</reference>
<name>Q485T5_COLP3</name>
<sequence>MINNNLLLYTKYFKCTGHLLAFVLYLGELVASDRLNLLKENINS</sequence>